<dbReference type="AlphaFoldDB" id="A0A8X6QTI3"/>
<keyword evidence="3" id="KW-1185">Reference proteome</keyword>
<dbReference type="SUPFAM" id="SSF100895">
    <property type="entry name" value="Kazal-type serine protease inhibitors"/>
    <property type="match status" value="1"/>
</dbReference>
<dbReference type="Pfam" id="PF25027">
    <property type="entry name" value="EGF1_RECK"/>
    <property type="match status" value="1"/>
</dbReference>
<protein>
    <submittedName>
        <fullName evidence="2">Reversion-inducing cysteine-rich protein with Kazal motifs</fullName>
    </submittedName>
</protein>
<dbReference type="InterPro" id="IPR002350">
    <property type="entry name" value="Kazal_dom"/>
</dbReference>
<dbReference type="SMART" id="SM00280">
    <property type="entry name" value="KAZAL"/>
    <property type="match status" value="1"/>
</dbReference>
<gene>
    <name evidence="2" type="primary">RECK</name>
    <name evidence="2" type="ORF">NPIL_658051</name>
</gene>
<dbReference type="GO" id="GO:0005886">
    <property type="term" value="C:plasma membrane"/>
    <property type="evidence" value="ECO:0007669"/>
    <property type="project" value="TreeGrafter"/>
</dbReference>
<accession>A0A8X6QTI3</accession>
<dbReference type="PROSITE" id="PS00282">
    <property type="entry name" value="KAZAL_1"/>
    <property type="match status" value="1"/>
</dbReference>
<dbReference type="PANTHER" id="PTHR13487:SF3">
    <property type="entry name" value="REVERSION-INDUCING CYSTEINE-RICH PROTEIN WITH KAZAL MOTIFS"/>
    <property type="match status" value="1"/>
</dbReference>
<dbReference type="Gene3D" id="3.30.60.30">
    <property type="match status" value="1"/>
</dbReference>
<dbReference type="GO" id="GO:0030198">
    <property type="term" value="P:extracellular matrix organization"/>
    <property type="evidence" value="ECO:0007669"/>
    <property type="project" value="TreeGrafter"/>
</dbReference>
<feature type="non-terminal residue" evidence="2">
    <location>
        <position position="1"/>
    </location>
</feature>
<proteinExistence type="predicted"/>
<dbReference type="CDD" id="cd00104">
    <property type="entry name" value="KAZAL_FS"/>
    <property type="match status" value="1"/>
</dbReference>
<dbReference type="InterPro" id="IPR056976">
    <property type="entry name" value="EGF1_RECK"/>
</dbReference>
<dbReference type="OrthoDB" id="5956770at2759"/>
<name>A0A8X6QTI3_NEPPI</name>
<dbReference type="PROSITE" id="PS51465">
    <property type="entry name" value="KAZAL_2"/>
    <property type="match status" value="1"/>
</dbReference>
<dbReference type="Pfam" id="PF07648">
    <property type="entry name" value="Kazal_2"/>
    <property type="match status" value="1"/>
</dbReference>
<dbReference type="InterPro" id="IPR039016">
    <property type="entry name" value="RECK"/>
</dbReference>
<comment type="caution">
    <text evidence="2">The sequence shown here is derived from an EMBL/GenBank/DDBJ whole genome shotgun (WGS) entry which is preliminary data.</text>
</comment>
<evidence type="ECO:0000259" key="1">
    <source>
        <dbReference type="PROSITE" id="PS51465"/>
    </source>
</evidence>
<evidence type="ECO:0000313" key="3">
    <source>
        <dbReference type="Proteomes" id="UP000887013"/>
    </source>
</evidence>
<dbReference type="EMBL" id="BMAW01129346">
    <property type="protein sequence ID" value="GFU30079.1"/>
    <property type="molecule type" value="Genomic_DNA"/>
</dbReference>
<organism evidence="2 3">
    <name type="scientific">Nephila pilipes</name>
    <name type="common">Giant wood spider</name>
    <name type="synonym">Nephila maculata</name>
    <dbReference type="NCBI Taxonomy" id="299642"/>
    <lineage>
        <taxon>Eukaryota</taxon>
        <taxon>Metazoa</taxon>
        <taxon>Ecdysozoa</taxon>
        <taxon>Arthropoda</taxon>
        <taxon>Chelicerata</taxon>
        <taxon>Arachnida</taxon>
        <taxon>Araneae</taxon>
        <taxon>Araneomorphae</taxon>
        <taxon>Entelegynae</taxon>
        <taxon>Araneoidea</taxon>
        <taxon>Nephilidae</taxon>
        <taxon>Nephila</taxon>
    </lineage>
</organism>
<feature type="domain" description="Kazal-like" evidence="1">
    <location>
        <begin position="201"/>
        <end position="247"/>
    </location>
</feature>
<reference evidence="2" key="1">
    <citation type="submission" date="2020-08" db="EMBL/GenBank/DDBJ databases">
        <title>Multicomponent nature underlies the extraordinary mechanical properties of spider dragline silk.</title>
        <authorList>
            <person name="Kono N."/>
            <person name="Nakamura H."/>
            <person name="Mori M."/>
            <person name="Yoshida Y."/>
            <person name="Ohtoshi R."/>
            <person name="Malay A.D."/>
            <person name="Moran D.A.P."/>
            <person name="Tomita M."/>
            <person name="Numata K."/>
            <person name="Arakawa K."/>
        </authorList>
    </citation>
    <scope>NUCLEOTIDE SEQUENCE</scope>
</reference>
<dbReference type="PANTHER" id="PTHR13487">
    <property type="entry name" value="SERINE PROTEASE INHIBITOR"/>
    <property type="match status" value="1"/>
</dbReference>
<evidence type="ECO:0000313" key="2">
    <source>
        <dbReference type="EMBL" id="GFU30079.1"/>
    </source>
</evidence>
<dbReference type="InterPro" id="IPR036058">
    <property type="entry name" value="Kazal_dom_sf"/>
</dbReference>
<dbReference type="Proteomes" id="UP000887013">
    <property type="component" value="Unassembled WGS sequence"/>
</dbReference>
<dbReference type="GO" id="GO:0008191">
    <property type="term" value="F:metalloendopeptidase inhibitor activity"/>
    <property type="evidence" value="ECO:0007669"/>
    <property type="project" value="InterPro"/>
</dbReference>
<sequence>MFGCMDFGIRKKIWIKFWQALNTRNGYKKAALCDVKTLIGSGLLLRSLKKRIGNNRNGESKYMHTAADVTHPCKASTCATNEVCLVNRSCNYGESCVPFICIPGCRMGAVSQLVVPAGTYTQIPRLYKGKHCNSVCYCNKQGAIDNCVAMPCINKGHCTVLGREIPHQGHYIGNCTICFCYAGELRCARTCPKESFADMELIAGPLCTCSQYYSPVCGLNGKTYTNPCVARCAGLKESHFRPGSCSEMDPCKNNTCGSKKRFLEDKFTEFKKKRKCSTHMIIGEDKPYSPVCDTENDEQRLLTLEEKRTLAYYFENA</sequence>